<dbReference type="PROSITE" id="PS51343">
    <property type="entry name" value="PII_GLNB_DOM"/>
    <property type="match status" value="1"/>
</dbReference>
<comment type="caution">
    <text evidence="1">The sequence shown here is derived from an EMBL/GenBank/DDBJ whole genome shotgun (WGS) entry which is preliminary data.</text>
</comment>
<dbReference type="OrthoDB" id="9793517at2"/>
<dbReference type="InterPro" id="IPR002187">
    <property type="entry name" value="N-reg_PII"/>
</dbReference>
<accession>I1DU96</accession>
<dbReference type="InterPro" id="IPR011322">
    <property type="entry name" value="N-reg_PII-like_a/b"/>
</dbReference>
<dbReference type="AlphaFoldDB" id="I1DU96"/>
<sequence>MKFKLIMVFTDIDKTDKLLDAARQAGATGATIISSAKGQGLGKAIGIFGLELLNPRDVILVLVEQRRADHVLETIVDIGGLDEKLDTGIAIMLDVERALGLTEHIRTLERNIPVE</sequence>
<reference evidence="1 2" key="1">
    <citation type="journal article" date="2012" name="J. Bacteriol.">
        <title>Genome Sequence of the Protease-Producing Bacterium Rheinheimera nanhaiensis E407-8T, Isolated from Deep-Sea Sediment of the South China Sea.</title>
        <authorList>
            <person name="Zhang X.-Y."/>
            <person name="Zhang Y.-J."/>
            <person name="Qin Q.-L."/>
            <person name="Xie B.-B."/>
            <person name="Chen X.-L."/>
            <person name="Zhou B.-C."/>
            <person name="Zhang Y.-Z."/>
        </authorList>
    </citation>
    <scope>NUCLEOTIDE SEQUENCE [LARGE SCALE GENOMIC DNA]</scope>
    <source>
        <strain evidence="1 2">E407-8</strain>
    </source>
</reference>
<dbReference type="Gene3D" id="3.30.70.120">
    <property type="match status" value="1"/>
</dbReference>
<organism evidence="1 2">
    <name type="scientific">Rheinheimera nanhaiensis E407-8</name>
    <dbReference type="NCBI Taxonomy" id="562729"/>
    <lineage>
        <taxon>Bacteria</taxon>
        <taxon>Pseudomonadati</taxon>
        <taxon>Pseudomonadota</taxon>
        <taxon>Gammaproteobacteria</taxon>
        <taxon>Chromatiales</taxon>
        <taxon>Chromatiaceae</taxon>
        <taxon>Rheinheimera</taxon>
    </lineage>
</organism>
<evidence type="ECO:0000313" key="1">
    <source>
        <dbReference type="EMBL" id="GAB57624.1"/>
    </source>
</evidence>
<dbReference type="InterPro" id="IPR015867">
    <property type="entry name" value="N-reg_PII/ATP_PRibTrfase_C"/>
</dbReference>
<dbReference type="SMART" id="SM00938">
    <property type="entry name" value="P-II"/>
    <property type="match status" value="1"/>
</dbReference>
<dbReference type="RefSeq" id="WP_008218575.1">
    <property type="nucleotide sequence ID" value="NZ_BAFK01000002.1"/>
</dbReference>
<dbReference type="Pfam" id="PF00543">
    <property type="entry name" value="P-II"/>
    <property type="match status" value="1"/>
</dbReference>
<dbReference type="Proteomes" id="UP000004374">
    <property type="component" value="Unassembled WGS sequence"/>
</dbReference>
<evidence type="ECO:0008006" key="3">
    <source>
        <dbReference type="Google" id="ProtNLM"/>
    </source>
</evidence>
<proteinExistence type="predicted"/>
<name>I1DU96_9GAMM</name>
<dbReference type="SUPFAM" id="SSF54913">
    <property type="entry name" value="GlnB-like"/>
    <property type="match status" value="1"/>
</dbReference>
<protein>
    <recommendedName>
        <fullName evidence="3">Nitrogen regulatory protein P-II</fullName>
    </recommendedName>
</protein>
<keyword evidence="2" id="KW-1185">Reference proteome</keyword>
<evidence type="ECO:0000313" key="2">
    <source>
        <dbReference type="Proteomes" id="UP000004374"/>
    </source>
</evidence>
<dbReference type="GO" id="GO:0030234">
    <property type="term" value="F:enzyme regulator activity"/>
    <property type="evidence" value="ECO:0007669"/>
    <property type="project" value="InterPro"/>
</dbReference>
<dbReference type="EMBL" id="BAFK01000002">
    <property type="protein sequence ID" value="GAB57624.1"/>
    <property type="molecule type" value="Genomic_DNA"/>
</dbReference>
<gene>
    <name evidence="1" type="ORF">RNAN_0593</name>
</gene>
<dbReference type="STRING" id="562729.RNAN_0593"/>
<dbReference type="GO" id="GO:0006808">
    <property type="term" value="P:regulation of nitrogen utilization"/>
    <property type="evidence" value="ECO:0007669"/>
    <property type="project" value="InterPro"/>
</dbReference>